<accession>A0AAP2W608</accession>
<protein>
    <submittedName>
        <fullName evidence="1">Uncharacterized protein</fullName>
    </submittedName>
</protein>
<gene>
    <name evidence="1" type="ORF">CUJ83_01235</name>
</gene>
<proteinExistence type="predicted"/>
<dbReference type="AlphaFoldDB" id="A0AAP2W608"/>
<keyword evidence="2" id="KW-1185">Reference proteome</keyword>
<dbReference type="EMBL" id="PGCK01000001">
    <property type="protein sequence ID" value="MCD1293621.1"/>
    <property type="molecule type" value="Genomic_DNA"/>
</dbReference>
<organism evidence="1 2">
    <name type="scientific">Methanooceanicella nereidis</name>
    <dbReference type="NCBI Taxonomy" id="2052831"/>
    <lineage>
        <taxon>Archaea</taxon>
        <taxon>Methanobacteriati</taxon>
        <taxon>Methanobacteriota</taxon>
        <taxon>Stenosarchaea group</taxon>
        <taxon>Methanomicrobia</taxon>
        <taxon>Methanocellales</taxon>
        <taxon>Methanocellaceae</taxon>
        <taxon>Methanooceanicella</taxon>
    </lineage>
</organism>
<evidence type="ECO:0000313" key="2">
    <source>
        <dbReference type="Proteomes" id="UP001320159"/>
    </source>
</evidence>
<evidence type="ECO:0000313" key="1">
    <source>
        <dbReference type="EMBL" id="MCD1293621.1"/>
    </source>
</evidence>
<name>A0AAP2W608_9EURY</name>
<sequence length="257" mass="29454">MNYYIGIYPGRLDRRGALCLIKREHQKYSSTFINSQFSGNPDLERALAFEGKLNPVPAYKIYHLEHLEPKTRLPEYVNALKRALETYSKNNTDSSPIEIIIDQTDVGSSFRSMLMDALYNDPIKSLLNMPSSIKDAGKELSFIEICVKDQDTIKKTNELIFISKKDLFTNLAILEQTGKLDANDTGTREWYNKGISRFIDKLPALLGYLGEADDEGQMYPDVADYSRFRSIAVACWKAEHDRNSFPATMIDFRYNYV</sequence>
<reference evidence="1 2" key="1">
    <citation type="submission" date="2017-11" db="EMBL/GenBank/DDBJ databases">
        <title>Isolation and Characterization of Family Methanocellaceae Species from Potential Methane Hydrate Area Offshore Southwestern Taiwan.</title>
        <authorList>
            <person name="Zhang W.-L."/>
            <person name="Chen W.-C."/>
            <person name="Lai M.-C."/>
            <person name="Chen S.-C."/>
        </authorList>
    </citation>
    <scope>NUCLEOTIDE SEQUENCE [LARGE SCALE GENOMIC DNA]</scope>
    <source>
        <strain evidence="1 2">CWC-04</strain>
    </source>
</reference>
<dbReference type="RefSeq" id="WP_230739675.1">
    <property type="nucleotide sequence ID" value="NZ_PGCK01000001.1"/>
</dbReference>
<dbReference type="Proteomes" id="UP001320159">
    <property type="component" value="Unassembled WGS sequence"/>
</dbReference>
<comment type="caution">
    <text evidence="1">The sequence shown here is derived from an EMBL/GenBank/DDBJ whole genome shotgun (WGS) entry which is preliminary data.</text>
</comment>